<evidence type="ECO:0000313" key="1">
    <source>
        <dbReference type="EMBL" id="ENV07767.1"/>
    </source>
</evidence>
<accession>N8W6U5</accession>
<name>N8W6U5_9GAMM</name>
<dbReference type="RefSeq" id="WP_004807719.1">
    <property type="nucleotide sequence ID" value="NZ_KB849440.1"/>
</dbReference>
<protein>
    <submittedName>
        <fullName evidence="1">Uncharacterized protein</fullName>
    </submittedName>
</protein>
<organism evidence="1 2">
    <name type="scientific">Acinetobacter higginsii</name>
    <dbReference type="NCBI Taxonomy" id="70347"/>
    <lineage>
        <taxon>Bacteria</taxon>
        <taxon>Pseudomonadati</taxon>
        <taxon>Pseudomonadota</taxon>
        <taxon>Gammaproteobacteria</taxon>
        <taxon>Moraxellales</taxon>
        <taxon>Moraxellaceae</taxon>
        <taxon>Acinetobacter</taxon>
    </lineage>
</organism>
<comment type="caution">
    <text evidence="1">The sequence shown here is derived from an EMBL/GenBank/DDBJ whole genome shotgun (WGS) entry which is preliminary data.</text>
</comment>
<dbReference type="Gene3D" id="1.10.3230.20">
    <property type="entry name" value="P22 tail accessory factor (Gp4)"/>
    <property type="match status" value="2"/>
</dbReference>
<evidence type="ECO:0000313" key="2">
    <source>
        <dbReference type="Proteomes" id="UP000013209"/>
    </source>
</evidence>
<gene>
    <name evidence="1" type="ORF">F966_03624</name>
</gene>
<reference evidence="1 2" key="1">
    <citation type="submission" date="2013-02" db="EMBL/GenBank/DDBJ databases">
        <title>The Genome Sequence of Acinetobacter sp. CIP 56.2.</title>
        <authorList>
            <consortium name="The Broad Institute Genome Sequencing Platform"/>
            <consortium name="The Broad Institute Genome Sequencing Center for Infectious Disease"/>
            <person name="Cerqueira G."/>
            <person name="Feldgarden M."/>
            <person name="Courvalin P."/>
            <person name="Perichon B."/>
            <person name="Grillot-Courvalin C."/>
            <person name="Clermont D."/>
            <person name="Rocha E."/>
            <person name="Yoon E.-J."/>
            <person name="Nemec A."/>
            <person name="Walker B."/>
            <person name="Young S.K."/>
            <person name="Zeng Q."/>
            <person name="Gargeya S."/>
            <person name="Fitzgerald M."/>
            <person name="Haas B."/>
            <person name="Abouelleil A."/>
            <person name="Alvarado L."/>
            <person name="Arachchi H.M."/>
            <person name="Berlin A.M."/>
            <person name="Chapman S.B."/>
            <person name="Dewar J."/>
            <person name="Goldberg J."/>
            <person name="Griggs A."/>
            <person name="Gujja S."/>
            <person name="Hansen M."/>
            <person name="Howarth C."/>
            <person name="Imamovic A."/>
            <person name="Larimer J."/>
            <person name="McCowan C."/>
            <person name="Murphy C."/>
            <person name="Neiman D."/>
            <person name="Pearson M."/>
            <person name="Priest M."/>
            <person name="Roberts A."/>
            <person name="Saif S."/>
            <person name="Shea T."/>
            <person name="Sisk P."/>
            <person name="Sykes S."/>
            <person name="Wortman J."/>
            <person name="Nusbaum C."/>
            <person name="Birren B."/>
        </authorList>
    </citation>
    <scope>NUCLEOTIDE SEQUENCE [LARGE SCALE GENOMIC DNA]</scope>
    <source>
        <strain evidence="1 2">CIP 56.2</strain>
    </source>
</reference>
<dbReference type="eggNOG" id="ENOG5033CUA">
    <property type="taxonomic scope" value="Bacteria"/>
</dbReference>
<dbReference type="EMBL" id="APPH01000020">
    <property type="protein sequence ID" value="ENV07767.1"/>
    <property type="molecule type" value="Genomic_DNA"/>
</dbReference>
<dbReference type="STRING" id="1144672.F966_03624"/>
<dbReference type="InterPro" id="IPR038258">
    <property type="entry name" value="Gp4_sf"/>
</dbReference>
<dbReference type="PATRIC" id="fig|1144672.3.peg.3500"/>
<sequence>MNVSKLVDLALKQLGVLASGENAKANEVADAVDSLRGLLAQWATDRLYVYKVLPITLNLTGKGEYTLSQTVDSISDIAKLDDCEIKLIRDLNDTGIYVKVRYTEELPYWKFNVLCDAKKLEIKAFTLPTTLDAQDEIELPIKYERALVLSLALEIAPMFAIDPSMLLVKNQASAVDLLKRSNSTPTYAKNDLPVGVCKRWRYGRYY</sequence>
<dbReference type="HOGENOM" id="CLU_1329582_0_0_6"/>
<proteinExistence type="predicted"/>
<dbReference type="AlphaFoldDB" id="N8W6U5"/>
<dbReference type="Proteomes" id="UP000013209">
    <property type="component" value="Unassembled WGS sequence"/>
</dbReference>